<name>A0ACD3B0P5_9AGAR</name>
<evidence type="ECO:0000313" key="2">
    <source>
        <dbReference type="Proteomes" id="UP000308600"/>
    </source>
</evidence>
<organism evidence="1 2">
    <name type="scientific">Pluteus cervinus</name>
    <dbReference type="NCBI Taxonomy" id="181527"/>
    <lineage>
        <taxon>Eukaryota</taxon>
        <taxon>Fungi</taxon>
        <taxon>Dikarya</taxon>
        <taxon>Basidiomycota</taxon>
        <taxon>Agaricomycotina</taxon>
        <taxon>Agaricomycetes</taxon>
        <taxon>Agaricomycetidae</taxon>
        <taxon>Agaricales</taxon>
        <taxon>Pluteineae</taxon>
        <taxon>Pluteaceae</taxon>
        <taxon>Pluteus</taxon>
    </lineage>
</organism>
<sequence length="204" mass="23236">MGLEQLRAKFAQDPTMYHPNFMGQDVGYGNIPSVKVGDLFMNRQELSDKLVHRPLQSGVGGRITDGAASVILSGGYEDDVDMGNIIEYTGAGGQDDSGWGPYPKPQTKDQPWGDSQKWLLKSYQLQKPVRVIRGAHCRSKYAPIEGFRYDGLYLVKAAYETKGKRGYRIWKFQLERTEGQKSLEELVEESCKPRQKRYTRRSRH</sequence>
<reference evidence="1 2" key="1">
    <citation type="journal article" date="2019" name="Nat. Ecol. Evol.">
        <title>Megaphylogeny resolves global patterns of mushroom evolution.</title>
        <authorList>
            <person name="Varga T."/>
            <person name="Krizsan K."/>
            <person name="Foldi C."/>
            <person name="Dima B."/>
            <person name="Sanchez-Garcia M."/>
            <person name="Sanchez-Ramirez S."/>
            <person name="Szollosi G.J."/>
            <person name="Szarkandi J.G."/>
            <person name="Papp V."/>
            <person name="Albert L."/>
            <person name="Andreopoulos W."/>
            <person name="Angelini C."/>
            <person name="Antonin V."/>
            <person name="Barry K.W."/>
            <person name="Bougher N.L."/>
            <person name="Buchanan P."/>
            <person name="Buyck B."/>
            <person name="Bense V."/>
            <person name="Catcheside P."/>
            <person name="Chovatia M."/>
            <person name="Cooper J."/>
            <person name="Damon W."/>
            <person name="Desjardin D."/>
            <person name="Finy P."/>
            <person name="Geml J."/>
            <person name="Haridas S."/>
            <person name="Hughes K."/>
            <person name="Justo A."/>
            <person name="Karasinski D."/>
            <person name="Kautmanova I."/>
            <person name="Kiss B."/>
            <person name="Kocsube S."/>
            <person name="Kotiranta H."/>
            <person name="LaButti K.M."/>
            <person name="Lechner B.E."/>
            <person name="Liimatainen K."/>
            <person name="Lipzen A."/>
            <person name="Lukacs Z."/>
            <person name="Mihaltcheva S."/>
            <person name="Morgado L.N."/>
            <person name="Niskanen T."/>
            <person name="Noordeloos M.E."/>
            <person name="Ohm R.A."/>
            <person name="Ortiz-Santana B."/>
            <person name="Ovrebo C."/>
            <person name="Racz N."/>
            <person name="Riley R."/>
            <person name="Savchenko A."/>
            <person name="Shiryaev A."/>
            <person name="Soop K."/>
            <person name="Spirin V."/>
            <person name="Szebenyi C."/>
            <person name="Tomsovsky M."/>
            <person name="Tulloss R.E."/>
            <person name="Uehling J."/>
            <person name="Grigoriev I.V."/>
            <person name="Vagvolgyi C."/>
            <person name="Papp T."/>
            <person name="Martin F.M."/>
            <person name="Miettinen O."/>
            <person name="Hibbett D.S."/>
            <person name="Nagy L.G."/>
        </authorList>
    </citation>
    <scope>NUCLEOTIDE SEQUENCE [LARGE SCALE GENOMIC DNA]</scope>
    <source>
        <strain evidence="1 2">NL-1719</strain>
    </source>
</reference>
<gene>
    <name evidence="1" type="ORF">BDN72DRAFT_794256</name>
</gene>
<evidence type="ECO:0000313" key="1">
    <source>
        <dbReference type="EMBL" id="TFK71206.1"/>
    </source>
</evidence>
<keyword evidence="2" id="KW-1185">Reference proteome</keyword>
<dbReference type="EMBL" id="ML208301">
    <property type="protein sequence ID" value="TFK71206.1"/>
    <property type="molecule type" value="Genomic_DNA"/>
</dbReference>
<accession>A0ACD3B0P5</accession>
<protein>
    <submittedName>
        <fullName evidence="1">Uncharacterized protein</fullName>
    </submittedName>
</protein>
<proteinExistence type="predicted"/>
<dbReference type="Proteomes" id="UP000308600">
    <property type="component" value="Unassembled WGS sequence"/>
</dbReference>